<dbReference type="InterPro" id="IPR052908">
    <property type="entry name" value="AP-4-A_phosphorylase"/>
</dbReference>
<organism evidence="3 4">
    <name type="scientific">Thiobacillus sedimenti</name>
    <dbReference type="NCBI Taxonomy" id="3110231"/>
    <lineage>
        <taxon>Bacteria</taxon>
        <taxon>Pseudomonadati</taxon>
        <taxon>Pseudomonadota</taxon>
        <taxon>Betaproteobacteria</taxon>
        <taxon>Nitrosomonadales</taxon>
        <taxon>Thiobacillaceae</taxon>
        <taxon>Thiobacillus</taxon>
    </lineage>
</organism>
<dbReference type="GO" id="GO:0032259">
    <property type="term" value="P:methylation"/>
    <property type="evidence" value="ECO:0007669"/>
    <property type="project" value="UniProtKB-KW"/>
</dbReference>
<dbReference type="EMBL" id="CP141769">
    <property type="protein sequence ID" value="WRS39535.1"/>
    <property type="molecule type" value="Genomic_DNA"/>
</dbReference>
<proteinExistence type="predicted"/>
<keyword evidence="3" id="KW-0489">Methyltransferase</keyword>
<keyword evidence="3" id="KW-0808">Transferase</keyword>
<evidence type="ECO:0000256" key="1">
    <source>
        <dbReference type="PROSITE-ProRule" id="PRU00464"/>
    </source>
</evidence>
<accession>A0ABZ1CKP1</accession>
<dbReference type="RefSeq" id="WP_324780066.1">
    <property type="nucleotide sequence ID" value="NZ_CP141769.1"/>
</dbReference>
<feature type="short sequence motif" description="Histidine triad motif" evidence="1">
    <location>
        <begin position="90"/>
        <end position="94"/>
    </location>
</feature>
<dbReference type="InterPro" id="IPR011146">
    <property type="entry name" value="HIT-like"/>
</dbReference>
<reference evidence="3 4" key="1">
    <citation type="submission" date="2023-12" db="EMBL/GenBank/DDBJ databases">
        <title>Thiobacillus sedimentum sp. nov., a chemolithoautotrophic sulfur-oxidizing bacterium isolated from freshwater sediment.</title>
        <authorList>
            <person name="Luo J."/>
            <person name="Dai C."/>
        </authorList>
    </citation>
    <scope>NUCLEOTIDE SEQUENCE [LARGE SCALE GENOMIC DNA]</scope>
    <source>
        <strain evidence="3 4">SCUT-2</strain>
    </source>
</reference>
<dbReference type="PANTHER" id="PTHR42997:SF1">
    <property type="entry name" value="AP-4-A PHOSPHORYLASE"/>
    <property type="match status" value="1"/>
</dbReference>
<keyword evidence="4" id="KW-1185">Reference proteome</keyword>
<dbReference type="PROSITE" id="PS51084">
    <property type="entry name" value="HIT_2"/>
    <property type="match status" value="1"/>
</dbReference>
<dbReference type="Pfam" id="PF01230">
    <property type="entry name" value="HIT"/>
    <property type="match status" value="1"/>
</dbReference>
<dbReference type="EC" id="2.1.1.-" evidence="3"/>
<evidence type="ECO:0000313" key="3">
    <source>
        <dbReference type="EMBL" id="WRS39535.1"/>
    </source>
</evidence>
<dbReference type="InterPro" id="IPR026026">
    <property type="entry name" value="HIT_Hint"/>
</dbReference>
<evidence type="ECO:0000259" key="2">
    <source>
        <dbReference type="PROSITE" id="PS51084"/>
    </source>
</evidence>
<dbReference type="InterPro" id="IPR036265">
    <property type="entry name" value="HIT-like_sf"/>
</dbReference>
<dbReference type="PIRSF" id="PIRSF000714">
    <property type="entry name" value="HIT"/>
    <property type="match status" value="1"/>
</dbReference>
<dbReference type="Proteomes" id="UP001334732">
    <property type="component" value="Chromosome"/>
</dbReference>
<gene>
    <name evidence="3" type="ORF">VA613_01320</name>
</gene>
<dbReference type="PANTHER" id="PTHR42997">
    <property type="entry name" value="HIT FAMILY HYDROLASE"/>
    <property type="match status" value="1"/>
</dbReference>
<dbReference type="GO" id="GO:0008168">
    <property type="term" value="F:methyltransferase activity"/>
    <property type="evidence" value="ECO:0007669"/>
    <property type="project" value="UniProtKB-KW"/>
</dbReference>
<dbReference type="SUPFAM" id="SSF54197">
    <property type="entry name" value="HIT-like"/>
    <property type="match status" value="1"/>
</dbReference>
<feature type="domain" description="HIT" evidence="2">
    <location>
        <begin position="4"/>
        <end position="105"/>
    </location>
</feature>
<sequence length="144" mass="15991">MTPANCVFCASEGGILLWRDDLCRVVHADEPDYPGFLRVILNRHVKEMTDLAPADRQRLMGVVLAAESALRDVLAPDKINLASLGNVVPHLHWHVIPRYADDPHFPNPVWGTRRRDTPHAAPADVDARLAAVLSRRLGPVPETE</sequence>
<evidence type="ECO:0000313" key="4">
    <source>
        <dbReference type="Proteomes" id="UP001334732"/>
    </source>
</evidence>
<dbReference type="Gene3D" id="3.30.428.10">
    <property type="entry name" value="HIT-like"/>
    <property type="match status" value="1"/>
</dbReference>
<name>A0ABZ1CKP1_9PROT</name>
<protein>
    <submittedName>
        <fullName evidence="3">HIT family protein</fullName>
        <ecNumber evidence="3">2.1.1.-</ecNumber>
    </submittedName>
</protein>